<gene>
    <name evidence="8" type="ORF">D3P04_10910</name>
</gene>
<protein>
    <submittedName>
        <fullName evidence="8">LapA family protein</fullName>
    </submittedName>
</protein>
<comment type="caution">
    <text evidence="8">The sequence shown here is derived from an EMBL/GenBank/DDBJ whole genome shotgun (WGS) entry which is preliminary data.</text>
</comment>
<proteinExistence type="predicted"/>
<dbReference type="OrthoDB" id="7689797at2"/>
<keyword evidence="9" id="KW-1185">Reference proteome</keyword>
<dbReference type="GO" id="GO:0005886">
    <property type="term" value="C:plasma membrane"/>
    <property type="evidence" value="ECO:0007669"/>
    <property type="project" value="InterPro"/>
</dbReference>
<keyword evidence="2 6" id="KW-0812">Transmembrane</keyword>
<feature type="region of interest" description="Disordered" evidence="5">
    <location>
        <begin position="101"/>
        <end position="143"/>
    </location>
</feature>
<evidence type="ECO:0000256" key="3">
    <source>
        <dbReference type="ARBA" id="ARBA00022989"/>
    </source>
</evidence>
<reference evidence="9" key="1">
    <citation type="submission" date="2018-09" db="EMBL/GenBank/DDBJ databases">
        <title>Acidovorax cavernicola nov. sp. isolated from Gruta de las Maravillas (Aracena, Spain).</title>
        <authorList>
            <person name="Jurado V."/>
            <person name="Gutierrez-Patricio S."/>
            <person name="Gonzalez-Pimentel J.L."/>
            <person name="Miller A.Z."/>
            <person name="Laiz L."/>
            <person name="Saiz-Jimenez C."/>
        </authorList>
    </citation>
    <scope>NUCLEOTIDE SEQUENCE [LARGE SCALE GENOMIC DNA]</scope>
    <source>
        <strain evidence="9">1011MAR3C25</strain>
    </source>
</reference>
<evidence type="ECO:0000256" key="4">
    <source>
        <dbReference type="ARBA" id="ARBA00023136"/>
    </source>
</evidence>
<evidence type="ECO:0000256" key="5">
    <source>
        <dbReference type="SAM" id="MobiDB-lite"/>
    </source>
</evidence>
<accession>A0A418SV30</accession>
<dbReference type="Proteomes" id="UP000284202">
    <property type="component" value="Unassembled WGS sequence"/>
</dbReference>
<evidence type="ECO:0000259" key="7">
    <source>
        <dbReference type="Pfam" id="PF06305"/>
    </source>
</evidence>
<dbReference type="EMBL" id="QZCG01000007">
    <property type="protein sequence ID" value="RJE84822.1"/>
    <property type="molecule type" value="Genomic_DNA"/>
</dbReference>
<evidence type="ECO:0000256" key="2">
    <source>
        <dbReference type="ARBA" id="ARBA00022692"/>
    </source>
</evidence>
<organism evidence="8 9">
    <name type="scientific">Paracoccus onubensis</name>
    <dbReference type="NCBI Taxonomy" id="1675788"/>
    <lineage>
        <taxon>Bacteria</taxon>
        <taxon>Pseudomonadati</taxon>
        <taxon>Pseudomonadota</taxon>
        <taxon>Alphaproteobacteria</taxon>
        <taxon>Rhodobacterales</taxon>
        <taxon>Paracoccaceae</taxon>
        <taxon>Paracoccus</taxon>
    </lineage>
</organism>
<keyword evidence="1" id="KW-1003">Cell membrane</keyword>
<sequence>MRFLRLLFIVLLAIVLVAVALANRDMVTLNAFPANLGTFLGVKSSIELPLFLVIFVAVAFGMLAGLVWEYLREASIRREVRNRSAQVSRLEGEVDSLRDRHANPRDEVLAIVDRPKESGTSQAPRPALPAASPATGTTLPAAR</sequence>
<dbReference type="Pfam" id="PF06305">
    <property type="entry name" value="LapA_dom"/>
    <property type="match status" value="1"/>
</dbReference>
<dbReference type="InterPro" id="IPR010445">
    <property type="entry name" value="LapA_dom"/>
</dbReference>
<evidence type="ECO:0000256" key="6">
    <source>
        <dbReference type="SAM" id="Phobius"/>
    </source>
</evidence>
<name>A0A418SV30_9RHOB</name>
<keyword evidence="3 6" id="KW-1133">Transmembrane helix</keyword>
<feature type="domain" description="Lipopolysaccharide assembly protein A" evidence="7">
    <location>
        <begin position="24"/>
        <end position="94"/>
    </location>
</feature>
<keyword evidence="4 6" id="KW-0472">Membrane</keyword>
<evidence type="ECO:0000313" key="8">
    <source>
        <dbReference type="EMBL" id="RJE84822.1"/>
    </source>
</evidence>
<evidence type="ECO:0000256" key="1">
    <source>
        <dbReference type="ARBA" id="ARBA00022475"/>
    </source>
</evidence>
<dbReference type="RefSeq" id="WP_119748770.1">
    <property type="nucleotide sequence ID" value="NZ_QZCG01000007.1"/>
</dbReference>
<evidence type="ECO:0000313" key="9">
    <source>
        <dbReference type="Proteomes" id="UP000284202"/>
    </source>
</evidence>
<feature type="compositionally biased region" description="Low complexity" evidence="5">
    <location>
        <begin position="123"/>
        <end position="134"/>
    </location>
</feature>
<feature type="compositionally biased region" description="Basic and acidic residues" evidence="5">
    <location>
        <begin position="101"/>
        <end position="117"/>
    </location>
</feature>
<dbReference type="AlphaFoldDB" id="A0A418SV30"/>
<feature type="transmembrane region" description="Helical" evidence="6">
    <location>
        <begin position="46"/>
        <end position="71"/>
    </location>
</feature>